<dbReference type="CDD" id="cd00143">
    <property type="entry name" value="PP2Cc"/>
    <property type="match status" value="1"/>
</dbReference>
<accession>A0A9X3WVZ0</accession>
<dbReference type="Pfam" id="PF13672">
    <property type="entry name" value="PP2C_2"/>
    <property type="match status" value="1"/>
</dbReference>
<comment type="caution">
    <text evidence="2">The sequence shown here is derived from an EMBL/GenBank/DDBJ whole genome shotgun (WGS) entry which is preliminary data.</text>
</comment>
<proteinExistence type="predicted"/>
<sequence>MTIGRGVQAFGVTQRGVRFQNDDAFRILSGPSGHVCVVADGMGGHGAGDVASGIAVSFTTDLLVAPGEGPAPDRIRAAVAAANREIFHRSSTDRRLLGMGSTVALLFLPHDGRVAYVAHVGDSRVYLYRDGALRRLTEDHSLAHFLRQNPDKRAELGIPEADLENVVANILTRSLGIKDTVDVDLVEIEVCPNDRFLLCTDGLWDPVDDARITEILRDGGDDVGETCARLLRAAQTVPGTERTDERFGRDDVALIVARVLTCAPSRT</sequence>
<dbReference type="Gene3D" id="3.60.40.10">
    <property type="entry name" value="PPM-type phosphatase domain"/>
    <property type="match status" value="1"/>
</dbReference>
<dbReference type="SMART" id="SM00332">
    <property type="entry name" value="PP2Cc"/>
    <property type="match status" value="1"/>
</dbReference>
<dbReference type="InterPro" id="IPR015655">
    <property type="entry name" value="PP2C"/>
</dbReference>
<dbReference type="PANTHER" id="PTHR13832">
    <property type="entry name" value="PROTEIN PHOSPHATASE 2C"/>
    <property type="match status" value="1"/>
</dbReference>
<evidence type="ECO:0000313" key="2">
    <source>
        <dbReference type="EMBL" id="MDC3979199.1"/>
    </source>
</evidence>
<dbReference type="Proteomes" id="UP001151081">
    <property type="component" value="Unassembled WGS sequence"/>
</dbReference>
<dbReference type="PANTHER" id="PTHR13832:SF827">
    <property type="entry name" value="PROTEIN PHOSPHATASE 1L"/>
    <property type="match status" value="1"/>
</dbReference>
<evidence type="ECO:0000313" key="3">
    <source>
        <dbReference type="Proteomes" id="UP001151081"/>
    </source>
</evidence>
<dbReference type="PROSITE" id="PS51746">
    <property type="entry name" value="PPM_2"/>
    <property type="match status" value="1"/>
</dbReference>
<reference evidence="2 3" key="1">
    <citation type="submission" date="2021-04" db="EMBL/GenBank/DDBJ databases">
        <title>Genome analysis of Polyangium sp.</title>
        <authorList>
            <person name="Li Y."/>
            <person name="Wang J."/>
        </authorList>
    </citation>
    <scope>NUCLEOTIDE SEQUENCE [LARGE SCALE GENOMIC DNA]</scope>
    <source>
        <strain evidence="2 3">SDU14</strain>
    </source>
</reference>
<name>A0A9X3WVZ0_9BACT</name>
<dbReference type="SMART" id="SM00331">
    <property type="entry name" value="PP2C_SIG"/>
    <property type="match status" value="1"/>
</dbReference>
<dbReference type="RefSeq" id="WP_272418394.1">
    <property type="nucleotide sequence ID" value="NZ_JAGTJJ010000001.1"/>
</dbReference>
<dbReference type="InterPro" id="IPR001932">
    <property type="entry name" value="PPM-type_phosphatase-like_dom"/>
</dbReference>
<gene>
    <name evidence="2" type="ORF">KEG57_01725</name>
</gene>
<organism evidence="2 3">
    <name type="scientific">Polyangium jinanense</name>
    <dbReference type="NCBI Taxonomy" id="2829994"/>
    <lineage>
        <taxon>Bacteria</taxon>
        <taxon>Pseudomonadati</taxon>
        <taxon>Myxococcota</taxon>
        <taxon>Polyangia</taxon>
        <taxon>Polyangiales</taxon>
        <taxon>Polyangiaceae</taxon>
        <taxon>Polyangium</taxon>
    </lineage>
</organism>
<dbReference type="AlphaFoldDB" id="A0A9X3WVZ0"/>
<dbReference type="SUPFAM" id="SSF81606">
    <property type="entry name" value="PP2C-like"/>
    <property type="match status" value="1"/>
</dbReference>
<evidence type="ECO:0000259" key="1">
    <source>
        <dbReference type="PROSITE" id="PS51746"/>
    </source>
</evidence>
<dbReference type="InterPro" id="IPR036457">
    <property type="entry name" value="PPM-type-like_dom_sf"/>
</dbReference>
<feature type="domain" description="PPM-type phosphatase" evidence="1">
    <location>
        <begin position="7"/>
        <end position="259"/>
    </location>
</feature>
<keyword evidence="3" id="KW-1185">Reference proteome</keyword>
<protein>
    <submittedName>
        <fullName evidence="2">Serine/threonine-protein phosphatase</fullName>
    </submittedName>
</protein>
<dbReference type="GO" id="GO:0004722">
    <property type="term" value="F:protein serine/threonine phosphatase activity"/>
    <property type="evidence" value="ECO:0007669"/>
    <property type="project" value="InterPro"/>
</dbReference>
<dbReference type="EMBL" id="JAGTJJ010000001">
    <property type="protein sequence ID" value="MDC3979199.1"/>
    <property type="molecule type" value="Genomic_DNA"/>
</dbReference>